<dbReference type="Gene3D" id="4.10.320.10">
    <property type="entry name" value="E3-binding domain"/>
    <property type="match status" value="1"/>
</dbReference>
<dbReference type="PROSITE" id="PS50968">
    <property type="entry name" value="BIOTINYL_LIPOYL"/>
    <property type="match status" value="1"/>
</dbReference>
<dbReference type="InterPro" id="IPR036625">
    <property type="entry name" value="E3-bd_dom_sf"/>
</dbReference>
<feature type="compositionally biased region" description="Polar residues" evidence="7">
    <location>
        <begin position="10"/>
        <end position="21"/>
    </location>
</feature>
<evidence type="ECO:0000256" key="1">
    <source>
        <dbReference type="ARBA" id="ARBA00001938"/>
    </source>
</evidence>
<dbReference type="InterPro" id="IPR001078">
    <property type="entry name" value="2-oxoacid_DH_actylTfrase"/>
</dbReference>
<dbReference type="EC" id="2.3.1.-" evidence="6"/>
<gene>
    <name evidence="10" type="ORF">FB554_2732</name>
</gene>
<name>A0A542XFG6_9MICO</name>
<dbReference type="Gene3D" id="3.30.559.10">
    <property type="entry name" value="Chloramphenicol acetyltransferase-like domain"/>
    <property type="match status" value="1"/>
</dbReference>
<evidence type="ECO:0000256" key="5">
    <source>
        <dbReference type="ARBA" id="ARBA00023315"/>
    </source>
</evidence>
<keyword evidence="11" id="KW-1185">Reference proteome</keyword>
<dbReference type="InterPro" id="IPR011053">
    <property type="entry name" value="Single_hybrid_motif"/>
</dbReference>
<dbReference type="Proteomes" id="UP000318336">
    <property type="component" value="Unassembled WGS sequence"/>
</dbReference>
<comment type="similarity">
    <text evidence="2 6">Belongs to the 2-oxoacid dehydrogenase family.</text>
</comment>
<feature type="region of interest" description="Disordered" evidence="7">
    <location>
        <begin position="283"/>
        <end position="311"/>
    </location>
</feature>
<dbReference type="CDD" id="cd06849">
    <property type="entry name" value="lipoyl_domain"/>
    <property type="match status" value="1"/>
</dbReference>
<dbReference type="EMBL" id="VFOK01000001">
    <property type="protein sequence ID" value="TQL34556.1"/>
    <property type="molecule type" value="Genomic_DNA"/>
</dbReference>
<dbReference type="PROSITE" id="PS51826">
    <property type="entry name" value="PSBD"/>
    <property type="match status" value="1"/>
</dbReference>
<dbReference type="InterPro" id="IPR004167">
    <property type="entry name" value="PSBD"/>
</dbReference>
<evidence type="ECO:0000256" key="4">
    <source>
        <dbReference type="ARBA" id="ARBA00022823"/>
    </source>
</evidence>
<evidence type="ECO:0000256" key="2">
    <source>
        <dbReference type="ARBA" id="ARBA00007317"/>
    </source>
</evidence>
<protein>
    <recommendedName>
        <fullName evidence="6">Dihydrolipoamide acetyltransferase component of pyruvate dehydrogenase complex</fullName>
        <ecNumber evidence="6">2.3.1.-</ecNumber>
    </recommendedName>
</protein>
<dbReference type="InterPro" id="IPR003016">
    <property type="entry name" value="2-oxoA_DH_lipoyl-BS"/>
</dbReference>
<dbReference type="SUPFAM" id="SSF47005">
    <property type="entry name" value="Peripheral subunit-binding domain of 2-oxo acid dehydrogenase complex"/>
    <property type="match status" value="1"/>
</dbReference>
<dbReference type="PANTHER" id="PTHR43178">
    <property type="entry name" value="DIHYDROLIPOAMIDE ACETYLTRANSFERASE COMPONENT OF PYRUVATE DEHYDROGENASE COMPLEX"/>
    <property type="match status" value="1"/>
</dbReference>
<dbReference type="GO" id="GO:0005737">
    <property type="term" value="C:cytoplasm"/>
    <property type="evidence" value="ECO:0007669"/>
    <property type="project" value="TreeGrafter"/>
</dbReference>
<evidence type="ECO:0000256" key="7">
    <source>
        <dbReference type="SAM" id="MobiDB-lite"/>
    </source>
</evidence>
<dbReference type="SUPFAM" id="SSF52777">
    <property type="entry name" value="CoA-dependent acyltransferases"/>
    <property type="match status" value="1"/>
</dbReference>
<proteinExistence type="inferred from homology"/>
<keyword evidence="10" id="KW-0670">Pyruvate</keyword>
<comment type="cofactor">
    <cofactor evidence="1 6">
        <name>(R)-lipoate</name>
        <dbReference type="ChEBI" id="CHEBI:83088"/>
    </cofactor>
</comment>
<evidence type="ECO:0000259" key="8">
    <source>
        <dbReference type="PROSITE" id="PS50968"/>
    </source>
</evidence>
<keyword evidence="3 6" id="KW-0808">Transferase</keyword>
<evidence type="ECO:0000313" key="10">
    <source>
        <dbReference type="EMBL" id="TQL34556.1"/>
    </source>
</evidence>
<organism evidence="10 11">
    <name type="scientific">Barrientosiimonas humi</name>
    <dbReference type="NCBI Taxonomy" id="999931"/>
    <lineage>
        <taxon>Bacteria</taxon>
        <taxon>Bacillati</taxon>
        <taxon>Actinomycetota</taxon>
        <taxon>Actinomycetes</taxon>
        <taxon>Micrococcales</taxon>
        <taxon>Dermacoccaceae</taxon>
        <taxon>Barrientosiimonas</taxon>
    </lineage>
</organism>
<feature type="region of interest" description="Disordered" evidence="7">
    <location>
        <begin position="212"/>
        <end position="235"/>
    </location>
</feature>
<dbReference type="FunFam" id="3.30.559.10:FF:000007">
    <property type="entry name" value="Dihydrolipoamide acetyltransferase component of pyruvate dehydrogenase complex"/>
    <property type="match status" value="1"/>
</dbReference>
<dbReference type="GO" id="GO:0031405">
    <property type="term" value="F:lipoic acid binding"/>
    <property type="evidence" value="ECO:0007669"/>
    <property type="project" value="TreeGrafter"/>
</dbReference>
<dbReference type="Pfam" id="PF00198">
    <property type="entry name" value="2-oxoacid_dh"/>
    <property type="match status" value="1"/>
</dbReference>
<dbReference type="Pfam" id="PF00364">
    <property type="entry name" value="Biotin_lipoyl"/>
    <property type="match status" value="1"/>
</dbReference>
<dbReference type="RefSeq" id="WP_142006911.1">
    <property type="nucleotide sequence ID" value="NZ_CAJTBP010000001.1"/>
</dbReference>
<dbReference type="Pfam" id="PF02817">
    <property type="entry name" value="E3_binding"/>
    <property type="match status" value="1"/>
</dbReference>
<dbReference type="InterPro" id="IPR050743">
    <property type="entry name" value="2-oxoacid_DH_E2_comp"/>
</dbReference>
<dbReference type="PANTHER" id="PTHR43178:SF5">
    <property type="entry name" value="LIPOAMIDE ACYLTRANSFERASE COMPONENT OF BRANCHED-CHAIN ALPHA-KETO ACID DEHYDROGENASE COMPLEX, MITOCHONDRIAL"/>
    <property type="match status" value="1"/>
</dbReference>
<feature type="region of interest" description="Disordered" evidence="7">
    <location>
        <begin position="1"/>
        <end position="32"/>
    </location>
</feature>
<evidence type="ECO:0000259" key="9">
    <source>
        <dbReference type="PROSITE" id="PS51826"/>
    </source>
</evidence>
<dbReference type="PROSITE" id="PS00189">
    <property type="entry name" value="LIPOYL"/>
    <property type="match status" value="1"/>
</dbReference>
<feature type="compositionally biased region" description="Low complexity" evidence="7">
    <location>
        <begin position="283"/>
        <end position="305"/>
    </location>
</feature>
<keyword evidence="5 6" id="KW-0012">Acyltransferase</keyword>
<feature type="compositionally biased region" description="Low complexity" evidence="7">
    <location>
        <begin position="181"/>
        <end position="195"/>
    </location>
</feature>
<reference evidence="10 11" key="1">
    <citation type="submission" date="2019-06" db="EMBL/GenBank/DDBJ databases">
        <title>Sequencing the genomes of 1000 actinobacteria strains.</title>
        <authorList>
            <person name="Klenk H.-P."/>
        </authorList>
    </citation>
    <scope>NUCLEOTIDE SEQUENCE [LARGE SCALE GENOMIC DNA]</scope>
    <source>
        <strain evidence="10 11">DSM 24617</strain>
    </source>
</reference>
<feature type="region of interest" description="Disordered" evidence="7">
    <location>
        <begin position="117"/>
        <end position="197"/>
    </location>
</feature>
<dbReference type="Gene3D" id="2.40.50.100">
    <property type="match status" value="1"/>
</dbReference>
<sequence>MSASSRSSSGQAPTPRRSSSGEALAEPRIETPDAKVFALPDLGEGLTEAEIVEWLVEEGDEITVDQPVVVVETAKATVDVPCPFAGRLTTRHGAAGEVVQVGAPLVTVGAADAEPAMAGARQYREEERAGVDPAQAPREAATEPNGADAQEGSGAVLIGYGTGSGHGAGSASRRARRASTRRASSGPRSSSAGEALAEPVYRDDAGLDTASASAPAYSTSMGDSASVDDPTSVDEPTAVRVISPIVRRLAHEHGVDLAALSQAHGHGVLRRADVEAAAQSSAAAPGSVGAVAAPAPAPTRATGARSGAGEERVPLTGVRRAIAEKLSTSRREIPDATTWVDADATGLLAAKDELRKAYPDSGIGVLALLARICVSALRRFPELNASVDVEAQEIVRHGAINLGFAAQSPRGLVVPVVHDAHELTTRELAAALRDLTAGAREGSLSPAQLTGGTFTLNNYGVFGVDGSTPIINHPEAAMIGVGRIIERPWVVDHELAVRSVTQIGLTFDHRVCDGGSAGGFLRAIADGVERPVALLADL</sequence>
<dbReference type="SUPFAM" id="SSF51230">
    <property type="entry name" value="Single hybrid motif"/>
    <property type="match status" value="1"/>
</dbReference>
<keyword evidence="4 6" id="KW-0450">Lipoyl</keyword>
<dbReference type="OrthoDB" id="9805770at2"/>
<evidence type="ECO:0000313" key="11">
    <source>
        <dbReference type="Proteomes" id="UP000318336"/>
    </source>
</evidence>
<dbReference type="AlphaFoldDB" id="A0A542XFG6"/>
<evidence type="ECO:0000256" key="6">
    <source>
        <dbReference type="RuleBase" id="RU003423"/>
    </source>
</evidence>
<accession>A0A542XFG6</accession>
<feature type="domain" description="Peripheral subunit-binding (PSBD)" evidence="9">
    <location>
        <begin position="241"/>
        <end position="278"/>
    </location>
</feature>
<dbReference type="GO" id="GO:0016407">
    <property type="term" value="F:acetyltransferase activity"/>
    <property type="evidence" value="ECO:0007669"/>
    <property type="project" value="TreeGrafter"/>
</dbReference>
<evidence type="ECO:0000256" key="3">
    <source>
        <dbReference type="ARBA" id="ARBA00022679"/>
    </source>
</evidence>
<comment type="caution">
    <text evidence="10">The sequence shown here is derived from an EMBL/GenBank/DDBJ whole genome shotgun (WGS) entry which is preliminary data.</text>
</comment>
<feature type="domain" description="Lipoyl-binding" evidence="8">
    <location>
        <begin position="34"/>
        <end position="109"/>
    </location>
</feature>
<dbReference type="InterPro" id="IPR023213">
    <property type="entry name" value="CAT-like_dom_sf"/>
</dbReference>
<dbReference type="InterPro" id="IPR000089">
    <property type="entry name" value="Biotin_lipoyl"/>
</dbReference>